<dbReference type="EMBL" id="SMAN01000026">
    <property type="protein sequence ID" value="TCT17932.1"/>
    <property type="molecule type" value="Genomic_DNA"/>
</dbReference>
<name>A0A4R3MRJ6_9BACI</name>
<dbReference type="SUPFAM" id="SSF51735">
    <property type="entry name" value="NAD(P)-binding Rossmann-fold domains"/>
    <property type="match status" value="1"/>
</dbReference>
<reference evidence="4 5" key="1">
    <citation type="submission" date="2019-03" db="EMBL/GenBank/DDBJ databases">
        <title>Genomic Encyclopedia of Type Strains, Phase IV (KMG-IV): sequencing the most valuable type-strain genomes for metagenomic binning, comparative biology and taxonomic classification.</title>
        <authorList>
            <person name="Goeker M."/>
        </authorList>
    </citation>
    <scope>NUCLEOTIDE SEQUENCE [LARGE SCALE GENOMIC DNA]</scope>
    <source>
        <strain evidence="4 5">DSM 25894</strain>
    </source>
</reference>
<dbReference type="Pfam" id="PF02826">
    <property type="entry name" value="2-Hacid_dh_C"/>
    <property type="match status" value="1"/>
</dbReference>
<feature type="domain" description="D-isomer specific 2-hydroxyacid dehydrogenase NAD-binding" evidence="3">
    <location>
        <begin position="2"/>
        <end position="55"/>
    </location>
</feature>
<dbReference type="InterPro" id="IPR036291">
    <property type="entry name" value="NAD(P)-bd_dom_sf"/>
</dbReference>
<gene>
    <name evidence="4" type="ORF">EDD68_1265</name>
</gene>
<evidence type="ECO:0000256" key="2">
    <source>
        <dbReference type="ARBA" id="ARBA00023027"/>
    </source>
</evidence>
<dbReference type="InterPro" id="IPR006140">
    <property type="entry name" value="D-isomer_DH_NAD-bd"/>
</dbReference>
<evidence type="ECO:0000313" key="4">
    <source>
        <dbReference type="EMBL" id="TCT17932.1"/>
    </source>
</evidence>
<keyword evidence="1" id="KW-0560">Oxidoreductase</keyword>
<keyword evidence="2" id="KW-0520">NAD</keyword>
<sequence>MNMGRGDTVCEKELLEALRDHEISHAVLDVFEQEPLPENHPFWEMENVTVTPHLSGVSPEYQPRAIDIFEQNLNAYMKGKNHLINLLDPDRGY</sequence>
<dbReference type="GO" id="GO:0016491">
    <property type="term" value="F:oxidoreductase activity"/>
    <property type="evidence" value="ECO:0007669"/>
    <property type="project" value="UniProtKB-KW"/>
</dbReference>
<dbReference type="PANTHER" id="PTHR43333:SF1">
    <property type="entry name" value="D-ISOMER SPECIFIC 2-HYDROXYACID DEHYDROGENASE NAD-BINDING DOMAIN-CONTAINING PROTEIN"/>
    <property type="match status" value="1"/>
</dbReference>
<protein>
    <submittedName>
        <fullName evidence="4">D-isomer specific 2-hydroxyacid dehydrogenase-like protein</fullName>
    </submittedName>
</protein>
<accession>A0A4R3MRJ6</accession>
<evidence type="ECO:0000256" key="1">
    <source>
        <dbReference type="ARBA" id="ARBA00023002"/>
    </source>
</evidence>
<dbReference type="AlphaFoldDB" id="A0A4R3MRJ6"/>
<evidence type="ECO:0000259" key="3">
    <source>
        <dbReference type="Pfam" id="PF02826"/>
    </source>
</evidence>
<dbReference type="Gene3D" id="3.40.50.720">
    <property type="entry name" value="NAD(P)-binding Rossmann-like Domain"/>
    <property type="match status" value="2"/>
</dbReference>
<dbReference type="GO" id="GO:0051287">
    <property type="term" value="F:NAD binding"/>
    <property type="evidence" value="ECO:0007669"/>
    <property type="project" value="InterPro"/>
</dbReference>
<keyword evidence="5" id="KW-1185">Reference proteome</keyword>
<evidence type="ECO:0000313" key="5">
    <source>
        <dbReference type="Proteomes" id="UP000294650"/>
    </source>
</evidence>
<proteinExistence type="predicted"/>
<dbReference type="PANTHER" id="PTHR43333">
    <property type="entry name" value="2-HACID_DH_C DOMAIN-CONTAINING PROTEIN"/>
    <property type="match status" value="1"/>
</dbReference>
<comment type="caution">
    <text evidence="4">The sequence shown here is derived from an EMBL/GenBank/DDBJ whole genome shotgun (WGS) entry which is preliminary data.</text>
</comment>
<organism evidence="4 5">
    <name type="scientific">Melghiribacillus thermohalophilus</name>
    <dbReference type="NCBI Taxonomy" id="1324956"/>
    <lineage>
        <taxon>Bacteria</taxon>
        <taxon>Bacillati</taxon>
        <taxon>Bacillota</taxon>
        <taxon>Bacilli</taxon>
        <taxon>Bacillales</taxon>
        <taxon>Bacillaceae</taxon>
        <taxon>Melghiribacillus</taxon>
    </lineage>
</organism>
<dbReference type="Proteomes" id="UP000294650">
    <property type="component" value="Unassembled WGS sequence"/>
</dbReference>